<sequence length="270" mass="30684">MSAKLHSEPMTPAAAQSVLLEILRDITRLCDAHEVEYCLIGGACLGIVRHEGQFVPWDDDIDISVRSEDMPRFDKAMADLPPHLVFEASARLDSGRRIFDGRTRVTEAGRMTDRGLAIDVAPMRNWRSVWHKRIENGVSRVALAGIMPDSSVAWKGRAKRLLRQSGLYRPLKTLADLVIYPWLRAEDRALYARGTGIVSGSIGMAWKGRYPHEVVFPLRDAVFCGVKVAVPNQLERFLEIRYGLDFMELPPENKRWRHFEAAYWTGDERP</sequence>
<dbReference type="Gene3D" id="3.30.460.40">
    <property type="match status" value="1"/>
</dbReference>
<dbReference type="InterPro" id="IPR007074">
    <property type="entry name" value="LicD/FKTN/FKRP_NTP_transf"/>
</dbReference>
<dbReference type="Proteomes" id="UP000183447">
    <property type="component" value="Unassembled WGS sequence"/>
</dbReference>
<evidence type="ECO:0000259" key="1">
    <source>
        <dbReference type="Pfam" id="PF04991"/>
    </source>
</evidence>
<accession>A0A1K2I1L5</accession>
<dbReference type="EMBL" id="FPKU01000003">
    <property type="protein sequence ID" value="SFZ86217.1"/>
    <property type="molecule type" value="Genomic_DNA"/>
</dbReference>
<dbReference type="GO" id="GO:0009100">
    <property type="term" value="P:glycoprotein metabolic process"/>
    <property type="evidence" value="ECO:0007669"/>
    <property type="project" value="UniProtKB-ARBA"/>
</dbReference>
<organism evidence="2 3">
    <name type="scientific">Devosia enhydra</name>
    <dbReference type="NCBI Taxonomy" id="665118"/>
    <lineage>
        <taxon>Bacteria</taxon>
        <taxon>Pseudomonadati</taxon>
        <taxon>Pseudomonadota</taxon>
        <taxon>Alphaproteobacteria</taxon>
        <taxon>Hyphomicrobiales</taxon>
        <taxon>Devosiaceae</taxon>
        <taxon>Devosia</taxon>
    </lineage>
</organism>
<dbReference type="STRING" id="665118.SAMN02983003_3392"/>
<dbReference type="InterPro" id="IPR052942">
    <property type="entry name" value="LPS_cholinephosphotransferase"/>
</dbReference>
<keyword evidence="2" id="KW-0808">Transferase</keyword>
<proteinExistence type="predicted"/>
<dbReference type="AlphaFoldDB" id="A0A1K2I1L5"/>
<keyword evidence="3" id="KW-1185">Reference proteome</keyword>
<dbReference type="GO" id="GO:0016740">
    <property type="term" value="F:transferase activity"/>
    <property type="evidence" value="ECO:0007669"/>
    <property type="project" value="UniProtKB-KW"/>
</dbReference>
<gene>
    <name evidence="2" type="ORF">SAMN02983003_3392</name>
</gene>
<evidence type="ECO:0000313" key="3">
    <source>
        <dbReference type="Proteomes" id="UP000183447"/>
    </source>
</evidence>
<dbReference type="Pfam" id="PF04991">
    <property type="entry name" value="LicD"/>
    <property type="match status" value="1"/>
</dbReference>
<dbReference type="PANTHER" id="PTHR43404">
    <property type="entry name" value="LIPOPOLYSACCHARIDE CHOLINEPHOSPHOTRANSFERASE LICD"/>
    <property type="match status" value="1"/>
</dbReference>
<dbReference type="OrthoDB" id="9786100at2"/>
<evidence type="ECO:0000313" key="2">
    <source>
        <dbReference type="EMBL" id="SFZ86217.1"/>
    </source>
</evidence>
<protein>
    <submittedName>
        <fullName evidence="2">Lipopolysaccharide cholinephosphotransferase</fullName>
    </submittedName>
</protein>
<reference evidence="2 3" key="1">
    <citation type="submission" date="2016-11" db="EMBL/GenBank/DDBJ databases">
        <authorList>
            <person name="Jaros S."/>
            <person name="Januszkiewicz K."/>
            <person name="Wedrychowicz H."/>
        </authorList>
    </citation>
    <scope>NUCLEOTIDE SEQUENCE [LARGE SCALE GENOMIC DNA]</scope>
    <source>
        <strain evidence="2 3">ATCC 23634</strain>
    </source>
</reference>
<name>A0A1K2I1L5_9HYPH</name>
<dbReference type="PANTHER" id="PTHR43404:SF2">
    <property type="entry name" value="LIPOPOLYSACCHARIDE CHOLINEPHOSPHOTRANSFERASE LICD"/>
    <property type="match status" value="1"/>
</dbReference>
<dbReference type="RefSeq" id="WP_084603619.1">
    <property type="nucleotide sequence ID" value="NZ_FPKU01000003.1"/>
</dbReference>
<feature type="domain" description="LicD/FKTN/FKRP nucleotidyltransferase" evidence="1">
    <location>
        <begin position="30"/>
        <end position="126"/>
    </location>
</feature>